<feature type="region of interest" description="Disordered" evidence="8">
    <location>
        <begin position="145"/>
        <end position="177"/>
    </location>
</feature>
<comment type="subunit">
    <text evidence="6">Component of the Mediator complex.</text>
</comment>
<reference evidence="10" key="1">
    <citation type="submission" date="2015-02" db="EMBL/GenBank/DDBJ databases">
        <title>Genome sequencing for Strongylocentrotus purpuratus.</title>
        <authorList>
            <person name="Murali S."/>
            <person name="Liu Y."/>
            <person name="Vee V."/>
            <person name="English A."/>
            <person name="Wang M."/>
            <person name="Skinner E."/>
            <person name="Han Y."/>
            <person name="Muzny D.M."/>
            <person name="Worley K.C."/>
            <person name="Gibbs R.A."/>
        </authorList>
    </citation>
    <scope>NUCLEOTIDE SEQUENCE</scope>
</reference>
<evidence type="ECO:0000256" key="6">
    <source>
        <dbReference type="RuleBase" id="RU366036"/>
    </source>
</evidence>
<dbReference type="KEGG" id="spu:591467"/>
<keyword evidence="7" id="KW-0175">Coiled coil</keyword>
<evidence type="ECO:0000256" key="5">
    <source>
        <dbReference type="ARBA" id="ARBA00023242"/>
    </source>
</evidence>
<name>A0A7M7THC7_STRPU</name>
<dbReference type="GO" id="GO:0016592">
    <property type="term" value="C:mediator complex"/>
    <property type="evidence" value="ECO:0000318"/>
    <property type="project" value="GO_Central"/>
</dbReference>
<dbReference type="EnsemblMetazoa" id="XM_791027">
    <property type="protein sequence ID" value="XP_796120"/>
    <property type="gene ID" value="LOC591467"/>
</dbReference>
<keyword evidence="4 6" id="KW-0804">Transcription</keyword>
<dbReference type="RefSeq" id="XP_796120.1">
    <property type="nucleotide sequence ID" value="XM_791027.5"/>
</dbReference>
<comment type="function">
    <text evidence="6">Component of the Mediator complex, a coactivator involved in the regulated transcription of nearly all RNA polymerase II-dependent genes. Mediator functions as a bridge to convey information from gene-specific regulatory proteins to the basal RNA polymerase II transcription machinery. Mediator is recruited to promoters by direct interactions with regulatory proteins and serves as a scaffold for the assembly of a functional preinitiation complex with RNA polymerase II and the general transcription factors.</text>
</comment>
<feature type="compositionally biased region" description="Low complexity" evidence="8">
    <location>
        <begin position="145"/>
        <end position="171"/>
    </location>
</feature>
<keyword evidence="2 6" id="KW-0805">Transcription regulation</keyword>
<keyword evidence="10" id="KW-1185">Reference proteome</keyword>
<evidence type="ECO:0000313" key="9">
    <source>
        <dbReference type="EnsemblMetazoa" id="XP_796120"/>
    </source>
</evidence>
<keyword evidence="5 6" id="KW-0539">Nucleus</keyword>
<dbReference type="Gene3D" id="6.10.280.10">
    <property type="entry name" value="Mediator complex, subunit Med21"/>
    <property type="match status" value="1"/>
</dbReference>
<evidence type="ECO:0000256" key="2">
    <source>
        <dbReference type="ARBA" id="ARBA00023015"/>
    </source>
</evidence>
<dbReference type="InParanoid" id="A0A7M7THC7"/>
<evidence type="ECO:0000256" key="7">
    <source>
        <dbReference type="SAM" id="Coils"/>
    </source>
</evidence>
<evidence type="ECO:0000313" key="10">
    <source>
        <dbReference type="Proteomes" id="UP000007110"/>
    </source>
</evidence>
<accession>A0A7M7THC7</accession>
<dbReference type="AlphaFoldDB" id="A0A7M7THC7"/>
<dbReference type="CTD" id="9412"/>
<protein>
    <recommendedName>
        <fullName evidence="6">Mediator of RNA polymerase II transcription subunit 21</fullName>
    </recommendedName>
</protein>
<evidence type="ECO:0000256" key="1">
    <source>
        <dbReference type="ARBA" id="ARBA00004123"/>
    </source>
</evidence>
<dbReference type="PANTHER" id="PTHR13381">
    <property type="entry name" value="RNA POLYMERASE II HOLOENZYME COMPONENT SRB7"/>
    <property type="match status" value="1"/>
</dbReference>
<dbReference type="Proteomes" id="UP000007110">
    <property type="component" value="Unassembled WGS sequence"/>
</dbReference>
<dbReference type="OMA" id="DSFPIEA"/>
<reference evidence="9" key="2">
    <citation type="submission" date="2021-01" db="UniProtKB">
        <authorList>
            <consortium name="EnsemblMetazoa"/>
        </authorList>
    </citation>
    <scope>IDENTIFICATION</scope>
</reference>
<proteinExistence type="inferred from homology"/>
<dbReference type="GeneID" id="591467"/>
<dbReference type="InterPro" id="IPR021384">
    <property type="entry name" value="Mediator_Med21"/>
</dbReference>
<organism evidence="9 10">
    <name type="scientific">Strongylocentrotus purpuratus</name>
    <name type="common">Purple sea urchin</name>
    <dbReference type="NCBI Taxonomy" id="7668"/>
    <lineage>
        <taxon>Eukaryota</taxon>
        <taxon>Metazoa</taxon>
        <taxon>Echinodermata</taxon>
        <taxon>Eleutherozoa</taxon>
        <taxon>Echinozoa</taxon>
        <taxon>Echinoidea</taxon>
        <taxon>Euechinoidea</taxon>
        <taxon>Echinacea</taxon>
        <taxon>Camarodonta</taxon>
        <taxon>Echinidea</taxon>
        <taxon>Strongylocentrotidae</taxon>
        <taxon>Strongylocentrotus</taxon>
    </lineage>
</organism>
<evidence type="ECO:0000256" key="8">
    <source>
        <dbReference type="SAM" id="MobiDB-lite"/>
    </source>
</evidence>
<comment type="similarity">
    <text evidence="6">Belongs to the Mediator complex subunit 21 family.</text>
</comment>
<dbReference type="InterPro" id="IPR037212">
    <property type="entry name" value="Med7/Med21-like"/>
</dbReference>
<dbReference type="SUPFAM" id="SSF140718">
    <property type="entry name" value="Mediator hinge subcomplex-like"/>
    <property type="match status" value="1"/>
</dbReference>
<dbReference type="FunCoup" id="A0A7M7THC7">
    <property type="interactions" value="1403"/>
</dbReference>
<dbReference type="PANTHER" id="PTHR13381:SF0">
    <property type="entry name" value="MEDIATOR OF RNA POLYMERASE II TRANSCRIPTION SUBUNIT 21"/>
    <property type="match status" value="1"/>
</dbReference>
<evidence type="ECO:0000256" key="4">
    <source>
        <dbReference type="ARBA" id="ARBA00023163"/>
    </source>
</evidence>
<dbReference type="OrthoDB" id="526653at2759"/>
<dbReference type="GO" id="GO:0003712">
    <property type="term" value="F:transcription coregulator activity"/>
    <property type="evidence" value="ECO:0000318"/>
    <property type="project" value="GO_Central"/>
</dbReference>
<dbReference type="Pfam" id="PF11221">
    <property type="entry name" value="Med21"/>
    <property type="match status" value="1"/>
</dbReference>
<comment type="subcellular location">
    <subcellularLocation>
        <location evidence="1 6">Nucleus</location>
    </subcellularLocation>
</comment>
<feature type="coiled-coil region" evidence="7">
    <location>
        <begin position="82"/>
        <end position="109"/>
    </location>
</feature>
<dbReference type="GO" id="GO:0006357">
    <property type="term" value="P:regulation of transcription by RNA polymerase II"/>
    <property type="evidence" value="ECO:0000318"/>
    <property type="project" value="GO_Central"/>
</dbReference>
<sequence length="177" mass="18690">MADRVTQLQDAVNQLAEHMCNSIGVLQQSAQPSKFPGCEKQASQEQQPNHEDYTQLFAQLIARTAKDIDVLIDSLPSEESTVELQNASLQRLEEDNEIAAKRLGEVVERGELLLHRIQEALAEIADAQLKTKSSSSLAASLSSSSGAAASASSSTPSSASSSSLNVSAASSMNGTNS</sequence>
<keyword evidence="3 6" id="KW-0010">Activator</keyword>
<evidence type="ECO:0000256" key="3">
    <source>
        <dbReference type="ARBA" id="ARBA00023159"/>
    </source>
</evidence>